<dbReference type="EMBL" id="FPLD01000084">
    <property type="protein sequence ID" value="SGZ06922.1"/>
    <property type="molecule type" value="Genomic_DNA"/>
</dbReference>
<dbReference type="AlphaFoldDB" id="A0A1L0BP78"/>
<reference evidence="3 5" key="2">
    <citation type="submission" date="2016-11" db="EMBL/GenBank/DDBJ databases">
        <authorList>
            <person name="Jaros S."/>
            <person name="Januszkiewicz K."/>
            <person name="Wedrychowicz H."/>
        </authorList>
    </citation>
    <scope>NUCLEOTIDE SEQUENCE [LARGE SCALE GENOMIC DNA]</scope>
    <source>
        <strain evidence="3">NVI 5450</strain>
    </source>
</reference>
<name>A0A1L0BP78_9GAMM</name>
<reference evidence="2 4" key="1">
    <citation type="submission" date="2016-11" db="EMBL/GenBank/DDBJ databases">
        <authorList>
            <person name="Klemetsen T."/>
        </authorList>
    </citation>
    <scope>NUCLEOTIDE SEQUENCE [LARGE SCALE GENOMIC DNA]</scope>
    <source>
        <strain evidence="2">MT 2528</strain>
    </source>
</reference>
<dbReference type="Proteomes" id="UP000183794">
    <property type="component" value="Unassembled WGS sequence"/>
</dbReference>
<feature type="domain" description="Lcl C-terminal" evidence="1">
    <location>
        <begin position="81"/>
        <end position="229"/>
    </location>
</feature>
<dbReference type="EMBL" id="FPLJ01000064">
    <property type="protein sequence ID" value="SGY95147.1"/>
    <property type="molecule type" value="Genomic_DNA"/>
</dbReference>
<gene>
    <name evidence="2" type="ORF">MT2528_2926</name>
    <name evidence="3" type="ORF">NVI5450_3120</name>
</gene>
<evidence type="ECO:0000259" key="1">
    <source>
        <dbReference type="Pfam" id="PF07603"/>
    </source>
</evidence>
<protein>
    <recommendedName>
        <fullName evidence="1">Lcl C-terminal domain-containing protein</fullName>
    </recommendedName>
</protein>
<evidence type="ECO:0000313" key="5">
    <source>
        <dbReference type="Proteomes" id="UP000183794"/>
    </source>
</evidence>
<evidence type="ECO:0000313" key="4">
    <source>
        <dbReference type="Proteomes" id="UP000182660"/>
    </source>
</evidence>
<dbReference type="InterPro" id="IPR011460">
    <property type="entry name" value="Lcl_C"/>
</dbReference>
<sequence length="234" mass="26299">MFLSCLLLTGCPTGSDGNVERNSYPGEGGAVLLPDYVIRLNLNPAGLRLDDKQNRLEDFLDFTKIGSGGVSMAEDSPEWFCVLDNKTQLMWEVKSVIGSGHVNDADYIYSWFKSSDADFNGHGVTENGGICVDSSSCDTEKFKIAMNDLDWCGYNDWRLPTRLELQSIINYSQIIPAVETVFFPHTQNHYYWTADIDIDDLESAWMVNFLYGNIQGNLTNIPRAVRLVRSQSLQ</sequence>
<dbReference type="Proteomes" id="UP000182660">
    <property type="component" value="Unassembled WGS sequence"/>
</dbReference>
<accession>A0A1L0BP78</accession>
<keyword evidence="4" id="KW-1185">Reference proteome</keyword>
<proteinExistence type="predicted"/>
<evidence type="ECO:0000313" key="3">
    <source>
        <dbReference type="EMBL" id="SGZ06922.1"/>
    </source>
</evidence>
<organism evidence="3 5">
    <name type="scientific">Moritella viscosa</name>
    <dbReference type="NCBI Taxonomy" id="80854"/>
    <lineage>
        <taxon>Bacteria</taxon>
        <taxon>Pseudomonadati</taxon>
        <taxon>Pseudomonadota</taxon>
        <taxon>Gammaproteobacteria</taxon>
        <taxon>Alteromonadales</taxon>
        <taxon>Moritellaceae</taxon>
        <taxon>Moritella</taxon>
    </lineage>
</organism>
<dbReference type="Pfam" id="PF07603">
    <property type="entry name" value="Lcl_C"/>
    <property type="match status" value="1"/>
</dbReference>
<evidence type="ECO:0000313" key="2">
    <source>
        <dbReference type="EMBL" id="SGY95147.1"/>
    </source>
</evidence>